<accession>A0ABW1A0M5</accession>
<comment type="caution">
    <text evidence="2">The sequence shown here is derived from an EMBL/GenBank/DDBJ whole genome shotgun (WGS) entry which is preliminary data.</text>
</comment>
<proteinExistence type="predicted"/>
<feature type="non-terminal residue" evidence="2">
    <location>
        <position position="99"/>
    </location>
</feature>
<feature type="region of interest" description="Disordered" evidence="1">
    <location>
        <begin position="69"/>
        <end position="99"/>
    </location>
</feature>
<evidence type="ECO:0000256" key="1">
    <source>
        <dbReference type="SAM" id="MobiDB-lite"/>
    </source>
</evidence>
<organism evidence="2 3">
    <name type="scientific">Actinomadura rugatobispora</name>
    <dbReference type="NCBI Taxonomy" id="1994"/>
    <lineage>
        <taxon>Bacteria</taxon>
        <taxon>Bacillati</taxon>
        <taxon>Actinomycetota</taxon>
        <taxon>Actinomycetes</taxon>
        <taxon>Streptosporangiales</taxon>
        <taxon>Thermomonosporaceae</taxon>
        <taxon>Actinomadura</taxon>
    </lineage>
</organism>
<gene>
    <name evidence="2" type="ORF">ACFPZN_25480</name>
</gene>
<dbReference type="Proteomes" id="UP001596074">
    <property type="component" value="Unassembled WGS sequence"/>
</dbReference>
<feature type="compositionally biased region" description="Pro residues" evidence="1">
    <location>
        <begin position="69"/>
        <end position="78"/>
    </location>
</feature>
<sequence>MPTPTPAPVGWTNPPLPEGTEVWTPAIGDTVVVGSEIKANGYVYYRCTGFGEPISGMTVYRRRAVVPAPPTAAAPPSRPAAVSGDALVPVGAGGETGRD</sequence>
<protein>
    <submittedName>
        <fullName evidence="2">Uncharacterized protein</fullName>
    </submittedName>
</protein>
<dbReference type="EMBL" id="JBHSON010000037">
    <property type="protein sequence ID" value="MFC5748981.1"/>
    <property type="molecule type" value="Genomic_DNA"/>
</dbReference>
<reference evidence="3" key="1">
    <citation type="journal article" date="2019" name="Int. J. Syst. Evol. Microbiol.">
        <title>The Global Catalogue of Microorganisms (GCM) 10K type strain sequencing project: providing services to taxonomists for standard genome sequencing and annotation.</title>
        <authorList>
            <consortium name="The Broad Institute Genomics Platform"/>
            <consortium name="The Broad Institute Genome Sequencing Center for Infectious Disease"/>
            <person name="Wu L."/>
            <person name="Ma J."/>
        </authorList>
    </citation>
    <scope>NUCLEOTIDE SEQUENCE [LARGE SCALE GENOMIC DNA]</scope>
    <source>
        <strain evidence="3">KCTC 42087</strain>
    </source>
</reference>
<dbReference type="RefSeq" id="WP_378284683.1">
    <property type="nucleotide sequence ID" value="NZ_JBHSON010000037.1"/>
</dbReference>
<keyword evidence="3" id="KW-1185">Reference proteome</keyword>
<name>A0ABW1A0M5_9ACTN</name>
<evidence type="ECO:0000313" key="2">
    <source>
        <dbReference type="EMBL" id="MFC5748981.1"/>
    </source>
</evidence>
<evidence type="ECO:0000313" key="3">
    <source>
        <dbReference type="Proteomes" id="UP001596074"/>
    </source>
</evidence>